<evidence type="ECO:0000313" key="2">
    <source>
        <dbReference type="Proteomes" id="UP000597444"/>
    </source>
</evidence>
<keyword evidence="2" id="KW-1185">Reference proteome</keyword>
<proteinExistence type="predicted"/>
<dbReference type="AlphaFoldDB" id="A0A8J3N7I5"/>
<dbReference type="RefSeq" id="WP_220209245.1">
    <property type="nucleotide sequence ID" value="NZ_BNJK01000002.1"/>
</dbReference>
<accession>A0A8J3N7I5</accession>
<dbReference type="Proteomes" id="UP000597444">
    <property type="component" value="Unassembled WGS sequence"/>
</dbReference>
<comment type="caution">
    <text evidence="1">The sequence shown here is derived from an EMBL/GenBank/DDBJ whole genome shotgun (WGS) entry which is preliminary data.</text>
</comment>
<name>A0A8J3N7I5_9CHLR</name>
<gene>
    <name evidence="1" type="ORF">KSF_085630</name>
</gene>
<sequence length="143" mass="16501">MGKPVEKLQVEYATLQVAQLPHRTVIQAIESEAERILLQSGGMVRRNGEGYLYEEYLDSGFPPLVIYWPAQTRFVYVAPCEQEDRFVIFLVAILPGLQAELHLTYDYRPWNPLHGPFEEFFTLRVAQVHIFIEREAGDESQSS</sequence>
<reference evidence="1" key="1">
    <citation type="submission" date="2020-10" db="EMBL/GenBank/DDBJ databases">
        <title>Taxonomic study of unclassified bacteria belonging to the class Ktedonobacteria.</title>
        <authorList>
            <person name="Yabe S."/>
            <person name="Wang C.M."/>
            <person name="Zheng Y."/>
            <person name="Sakai Y."/>
            <person name="Cavaletti L."/>
            <person name="Monciardini P."/>
            <person name="Donadio S."/>
        </authorList>
    </citation>
    <scope>NUCLEOTIDE SEQUENCE</scope>
    <source>
        <strain evidence="1">ID150040</strain>
    </source>
</reference>
<evidence type="ECO:0000313" key="1">
    <source>
        <dbReference type="EMBL" id="GHO98515.1"/>
    </source>
</evidence>
<organism evidence="1 2">
    <name type="scientific">Reticulibacter mediterranei</name>
    <dbReference type="NCBI Taxonomy" id="2778369"/>
    <lineage>
        <taxon>Bacteria</taxon>
        <taxon>Bacillati</taxon>
        <taxon>Chloroflexota</taxon>
        <taxon>Ktedonobacteria</taxon>
        <taxon>Ktedonobacterales</taxon>
        <taxon>Reticulibacteraceae</taxon>
        <taxon>Reticulibacter</taxon>
    </lineage>
</organism>
<protein>
    <submittedName>
        <fullName evidence="1">Uncharacterized protein</fullName>
    </submittedName>
</protein>
<dbReference type="EMBL" id="BNJK01000002">
    <property type="protein sequence ID" value="GHO98515.1"/>
    <property type="molecule type" value="Genomic_DNA"/>
</dbReference>